<reference evidence="2" key="1">
    <citation type="journal article" date="2023" name="Nat. Plants">
        <title>Single-cell RNA sequencing provides a high-resolution roadmap for understanding the multicellular compartmentation of specialized metabolism.</title>
        <authorList>
            <person name="Sun S."/>
            <person name="Shen X."/>
            <person name="Li Y."/>
            <person name="Li Y."/>
            <person name="Wang S."/>
            <person name="Li R."/>
            <person name="Zhang H."/>
            <person name="Shen G."/>
            <person name="Guo B."/>
            <person name="Wei J."/>
            <person name="Xu J."/>
            <person name="St-Pierre B."/>
            <person name="Chen S."/>
            <person name="Sun C."/>
        </authorList>
    </citation>
    <scope>NUCLEOTIDE SEQUENCE [LARGE SCALE GENOMIC DNA]</scope>
</reference>
<dbReference type="Proteomes" id="UP001060085">
    <property type="component" value="Linkage Group LG01"/>
</dbReference>
<evidence type="ECO:0000313" key="1">
    <source>
        <dbReference type="EMBL" id="KAI5682982.1"/>
    </source>
</evidence>
<dbReference type="EMBL" id="CM044701">
    <property type="protein sequence ID" value="KAI5682982.1"/>
    <property type="molecule type" value="Genomic_DNA"/>
</dbReference>
<protein>
    <submittedName>
        <fullName evidence="1">Uncharacterized protein</fullName>
    </submittedName>
</protein>
<evidence type="ECO:0000313" key="2">
    <source>
        <dbReference type="Proteomes" id="UP001060085"/>
    </source>
</evidence>
<gene>
    <name evidence="1" type="ORF">M9H77_04210</name>
</gene>
<comment type="caution">
    <text evidence="1">The sequence shown here is derived from an EMBL/GenBank/DDBJ whole genome shotgun (WGS) entry which is preliminary data.</text>
</comment>
<keyword evidence="2" id="KW-1185">Reference proteome</keyword>
<organism evidence="1 2">
    <name type="scientific">Catharanthus roseus</name>
    <name type="common">Madagascar periwinkle</name>
    <name type="synonym">Vinca rosea</name>
    <dbReference type="NCBI Taxonomy" id="4058"/>
    <lineage>
        <taxon>Eukaryota</taxon>
        <taxon>Viridiplantae</taxon>
        <taxon>Streptophyta</taxon>
        <taxon>Embryophyta</taxon>
        <taxon>Tracheophyta</taxon>
        <taxon>Spermatophyta</taxon>
        <taxon>Magnoliopsida</taxon>
        <taxon>eudicotyledons</taxon>
        <taxon>Gunneridae</taxon>
        <taxon>Pentapetalae</taxon>
        <taxon>asterids</taxon>
        <taxon>lamiids</taxon>
        <taxon>Gentianales</taxon>
        <taxon>Apocynaceae</taxon>
        <taxon>Rauvolfioideae</taxon>
        <taxon>Vinceae</taxon>
        <taxon>Catharanthinae</taxon>
        <taxon>Catharanthus</taxon>
    </lineage>
</organism>
<proteinExistence type="predicted"/>
<accession>A0ACC0CDN3</accession>
<name>A0ACC0CDN3_CATRO</name>
<sequence>MGGPELAGNPTSSTPDLQVIAMTFSQYVANSMKEGEFPTDKGTQIKLMVVLKAFTDSNNSVLVSIKLHDLCKILEDKISTSGPRGTESFYYYCAIDETPTVGATCDPPSSLPPSETVSETKQFEPIVEGGDELRDYTAPEQELMERDAQTKERLGSPES</sequence>